<evidence type="ECO:0000313" key="3">
    <source>
        <dbReference type="Proteomes" id="UP001154095"/>
    </source>
</evidence>
<dbReference type="EMBL" id="OW659477">
    <property type="protein sequence ID" value="CAH2760573.1"/>
    <property type="molecule type" value="Genomic_DNA"/>
</dbReference>
<keyword evidence="3" id="KW-1185">Reference proteome</keyword>
<gene>
    <name evidence="1" type="ORF">ERYAMS2_00207</name>
    <name evidence="2" type="ORF">ERYAMS_01765</name>
</gene>
<evidence type="ECO:0000313" key="2">
    <source>
        <dbReference type="EMBL" id="CAH2763864.1"/>
    </source>
</evidence>
<dbReference type="Proteomes" id="UP001154095">
    <property type="component" value="Chromosome"/>
</dbReference>
<dbReference type="RefSeq" id="WP_254006997.1">
    <property type="nucleotide sequence ID" value="NZ_OW659477.1"/>
</dbReference>
<organism evidence="1 4">
    <name type="scientific">Erysipelothrix amsterdamensis</name>
    <dbReference type="NCBI Taxonomy" id="2929157"/>
    <lineage>
        <taxon>Bacteria</taxon>
        <taxon>Bacillati</taxon>
        <taxon>Bacillota</taxon>
        <taxon>Erysipelotrichia</taxon>
        <taxon>Erysipelotrichales</taxon>
        <taxon>Erysipelotrichaceae</taxon>
        <taxon>Erysipelothrix</taxon>
    </lineage>
</organism>
<protein>
    <recommendedName>
        <fullName evidence="5">Adhesin domain-containing protein</fullName>
    </recommendedName>
</protein>
<sequence>MKNIRKIWIPIVLVISGLLCLSFAIGIPLKNVLNDSTSGTNQSSFKEVKHVFNEAINDIKIETGQINTLTIKYVQQPEFTVKGFGNLEQYRSEINNKTLTVATIPNTCTFGKCDISNFDSLEIEIPASYKGNMYIETIKSNIQLEGLGDDTVRSYTIDGMNTNITANKLIADFEVDSMNAKLTVNDGAGTIKLNGLNTSAYVTSIIGNLKIESDAMAAYTEFPHGSSGSYSVTMNGMSNSYSNPHDSQKQSTLGTLQHHFKHGTDGFAITYESNGLSNTLVVK</sequence>
<proteinExistence type="predicted"/>
<dbReference type="Proteomes" id="UP001154111">
    <property type="component" value="Chromosome"/>
</dbReference>
<evidence type="ECO:0000313" key="1">
    <source>
        <dbReference type="EMBL" id="CAH2760573.1"/>
    </source>
</evidence>
<evidence type="ECO:0000313" key="4">
    <source>
        <dbReference type="Proteomes" id="UP001154111"/>
    </source>
</evidence>
<dbReference type="EMBL" id="OW659496">
    <property type="protein sequence ID" value="CAH2763864.1"/>
    <property type="molecule type" value="Genomic_DNA"/>
</dbReference>
<name>A0AAU9VGC3_9FIRM</name>
<dbReference type="AlphaFoldDB" id="A0AAU9VGC3"/>
<accession>A0AAU9VGC3</accession>
<reference evidence="1" key="1">
    <citation type="submission" date="2022-04" db="EMBL/GenBank/DDBJ databases">
        <authorList>
            <person name="Forde T."/>
        </authorList>
    </citation>
    <scope>NUCLEOTIDE SEQUENCE</scope>
    <source>
        <strain evidence="1">A18Y016a</strain>
        <strain evidence="2">A18Y020d</strain>
    </source>
</reference>
<evidence type="ECO:0008006" key="5">
    <source>
        <dbReference type="Google" id="ProtNLM"/>
    </source>
</evidence>